<feature type="compositionally biased region" description="Low complexity" evidence="3">
    <location>
        <begin position="348"/>
        <end position="369"/>
    </location>
</feature>
<accession>A0AAV2ATF7</accession>
<dbReference type="AlphaFoldDB" id="A0AAV2ATF7"/>
<keyword evidence="2" id="KW-0175">Coiled coil</keyword>
<dbReference type="GO" id="GO:0031122">
    <property type="term" value="P:cytoplasmic microtubule organization"/>
    <property type="evidence" value="ECO:0007669"/>
    <property type="project" value="TreeGrafter"/>
</dbReference>
<feature type="region of interest" description="Disordered" evidence="3">
    <location>
        <begin position="112"/>
        <end position="183"/>
    </location>
</feature>
<gene>
    <name evidence="4" type="ORF">LARSCL_LOCUS14393</name>
</gene>
<evidence type="ECO:0000256" key="1">
    <source>
        <dbReference type="ARBA" id="ARBA00006652"/>
    </source>
</evidence>
<feature type="compositionally biased region" description="Basic and acidic residues" evidence="3">
    <location>
        <begin position="1"/>
        <end position="42"/>
    </location>
</feature>
<organism evidence="4 5">
    <name type="scientific">Larinioides sclopetarius</name>
    <dbReference type="NCBI Taxonomy" id="280406"/>
    <lineage>
        <taxon>Eukaryota</taxon>
        <taxon>Metazoa</taxon>
        <taxon>Ecdysozoa</taxon>
        <taxon>Arthropoda</taxon>
        <taxon>Chelicerata</taxon>
        <taxon>Arachnida</taxon>
        <taxon>Araneae</taxon>
        <taxon>Araneomorphae</taxon>
        <taxon>Entelegynae</taxon>
        <taxon>Araneoidea</taxon>
        <taxon>Araneidae</taxon>
        <taxon>Larinioides</taxon>
    </lineage>
</organism>
<protein>
    <submittedName>
        <fullName evidence="4">Uncharacterized protein</fullName>
    </submittedName>
</protein>
<proteinExistence type="inferred from homology"/>
<dbReference type="GO" id="GO:0035371">
    <property type="term" value="C:microtubule plus-end"/>
    <property type="evidence" value="ECO:0007669"/>
    <property type="project" value="TreeGrafter"/>
</dbReference>
<reference evidence="4 5" key="1">
    <citation type="submission" date="2024-04" db="EMBL/GenBank/DDBJ databases">
        <authorList>
            <person name="Rising A."/>
            <person name="Reimegard J."/>
            <person name="Sonavane S."/>
            <person name="Akerstrom W."/>
            <person name="Nylinder S."/>
            <person name="Hedman E."/>
            <person name="Kallberg Y."/>
        </authorList>
    </citation>
    <scope>NUCLEOTIDE SEQUENCE [LARGE SCALE GENOMIC DNA]</scope>
</reference>
<evidence type="ECO:0000313" key="4">
    <source>
        <dbReference type="EMBL" id="CAL1286695.1"/>
    </source>
</evidence>
<sequence>METKKEMADKEKKDDQLQKKKEDCSEIHSDRESSVESFHTNKSEFSTAAESELIDVDDIELSDEESWLYKSPKKLPSSDKALNTYKWVNKEKNNLEVQDTKDALVRKLNQLQTRNAVKEKHSTAENVSSSKEAPGAHDGSLSSATPVAEANNSSFSPEVSKPCTSKIPPNGQDSESVKGKENDVFDVHKIAQLQEESLRQSTQRFLDLVEKRGRSDKNSFLKSTLSKPASVEALNVCSGKLEDESAYTSLVPMQPIKKLNHFGSSSFLHQQDAHRGSLPNINPGYYSLRSKKSKKSLDQKLACPLPLSPSHSRLPLNGAGFHASPSISQCKLTSPLADYCESRTLPSSYRIHSRSNSSSRKDLSALSPSPRRESTPFLSSPRSSSVTRRDSAPGSGQKFLSPMSSPTLYQRNFSSSSNLQSPTQSRRNPPKDLKTVPPRAENTSHSPSRRMPLSTVHNRSPKRVKSPASPRREDLKGFKLSSRIPSPGPSVRSGIPVPSSYSTRMASDDESWSHDCF</sequence>
<feature type="region of interest" description="Disordered" evidence="3">
    <location>
        <begin position="348"/>
        <end position="517"/>
    </location>
</feature>
<feature type="region of interest" description="Disordered" evidence="3">
    <location>
        <begin position="1"/>
        <end position="47"/>
    </location>
</feature>
<feature type="compositionally biased region" description="Low complexity" evidence="3">
    <location>
        <begin position="414"/>
        <end position="425"/>
    </location>
</feature>
<evidence type="ECO:0000313" key="5">
    <source>
        <dbReference type="Proteomes" id="UP001497382"/>
    </source>
</evidence>
<dbReference type="PANTHER" id="PTHR22406">
    <property type="entry name" value="NASCENT POLYPEPTIDE-ASSOCIATED COMPLEX SUBUNIT ALPHA, MUSCLE-SPECIFIC FORM"/>
    <property type="match status" value="1"/>
</dbReference>
<dbReference type="PANTHER" id="PTHR22406:SF7">
    <property type="entry name" value="NASCENT POLYPEPTIDE-ASSOCIATED COMPLEX SUBUNIT ALPHA, MUSCLE-SPECIFIC FORM"/>
    <property type="match status" value="1"/>
</dbReference>
<comment type="similarity">
    <text evidence="1">Belongs to the SLAIN motif-containing family.</text>
</comment>
<name>A0AAV2ATF7_9ARAC</name>
<comment type="caution">
    <text evidence="4">The sequence shown here is derived from an EMBL/GenBank/DDBJ whole genome shotgun (WGS) entry which is preliminary data.</text>
</comment>
<dbReference type="GO" id="GO:0031116">
    <property type="term" value="P:positive regulation of microtubule polymerization"/>
    <property type="evidence" value="ECO:0007669"/>
    <property type="project" value="TreeGrafter"/>
</dbReference>
<evidence type="ECO:0000256" key="3">
    <source>
        <dbReference type="SAM" id="MobiDB-lite"/>
    </source>
</evidence>
<feature type="compositionally biased region" description="Polar residues" evidence="3">
    <location>
        <begin position="140"/>
        <end position="157"/>
    </location>
</feature>
<dbReference type="InterPro" id="IPR026179">
    <property type="entry name" value="Slain"/>
</dbReference>
<feature type="compositionally biased region" description="Polar residues" evidence="3">
    <location>
        <begin position="402"/>
        <end position="413"/>
    </location>
</feature>
<dbReference type="Proteomes" id="UP001497382">
    <property type="component" value="Unassembled WGS sequence"/>
</dbReference>
<evidence type="ECO:0000256" key="2">
    <source>
        <dbReference type="ARBA" id="ARBA00023054"/>
    </source>
</evidence>
<dbReference type="GO" id="GO:0007020">
    <property type="term" value="P:microtubule nucleation"/>
    <property type="evidence" value="ECO:0007669"/>
    <property type="project" value="TreeGrafter"/>
</dbReference>
<dbReference type="EMBL" id="CAXIEN010000207">
    <property type="protein sequence ID" value="CAL1286695.1"/>
    <property type="molecule type" value="Genomic_DNA"/>
</dbReference>
<keyword evidence="5" id="KW-1185">Reference proteome</keyword>